<dbReference type="GO" id="GO:0016740">
    <property type="term" value="F:transferase activity"/>
    <property type="evidence" value="ECO:0007669"/>
    <property type="project" value="UniProtKB-KW"/>
</dbReference>
<dbReference type="Pfam" id="PF00856">
    <property type="entry name" value="SET"/>
    <property type="match status" value="1"/>
</dbReference>
<dbReference type="InterPro" id="IPR003616">
    <property type="entry name" value="Post-SET_dom"/>
</dbReference>
<dbReference type="InterPro" id="IPR053201">
    <property type="entry name" value="Flavunoidine_N-MTase"/>
</dbReference>
<evidence type="ECO:0000313" key="6">
    <source>
        <dbReference type="Proteomes" id="UP000176914"/>
    </source>
</evidence>
<dbReference type="AlphaFoldDB" id="A0A1F6EAU9"/>
<comment type="caution">
    <text evidence="5">The sequence shown here is derived from an EMBL/GenBank/DDBJ whole genome shotgun (WGS) entry which is preliminary data.</text>
</comment>
<sequence length="177" mass="19884">MNEIEKKIRDYLFSLPKPHFSPAVALGQSKIAGVGLVAVRDIAEGEVVVVELGPTINRAFIEVIESVTGYECNLCIGWDAYILHAPLHEDHQGGYINHSCNPNAGLLSNGVWCAIRNINNGEEVTCDYGTFETRPGWILECQCGSPQCRKRITFEDYKSPELKKRLRNWFAPYLRNS</sequence>
<dbReference type="InterPro" id="IPR046341">
    <property type="entry name" value="SET_dom_sf"/>
</dbReference>
<evidence type="ECO:0008006" key="7">
    <source>
        <dbReference type="Google" id="ProtNLM"/>
    </source>
</evidence>
<feature type="domain" description="Post-SET" evidence="4">
    <location>
        <begin position="137"/>
        <end position="153"/>
    </location>
</feature>
<gene>
    <name evidence="5" type="ORF">A3C20_04820</name>
</gene>
<dbReference type="InterPro" id="IPR001214">
    <property type="entry name" value="SET_dom"/>
</dbReference>
<protein>
    <recommendedName>
        <fullName evidence="7">SET domain-containing protein</fullName>
    </recommendedName>
</protein>
<reference evidence="5 6" key="1">
    <citation type="journal article" date="2016" name="Nat. Commun.">
        <title>Thousands of microbial genomes shed light on interconnected biogeochemical processes in an aquifer system.</title>
        <authorList>
            <person name="Anantharaman K."/>
            <person name="Brown C.T."/>
            <person name="Hug L.A."/>
            <person name="Sharon I."/>
            <person name="Castelle C.J."/>
            <person name="Probst A.J."/>
            <person name="Thomas B.C."/>
            <person name="Singh A."/>
            <person name="Wilkins M.J."/>
            <person name="Karaoz U."/>
            <person name="Brodie E.L."/>
            <person name="Williams K.H."/>
            <person name="Hubbard S.S."/>
            <person name="Banfield J.F."/>
        </authorList>
    </citation>
    <scope>NUCLEOTIDE SEQUENCE [LARGE SCALE GENOMIC DNA]</scope>
</reference>
<evidence type="ECO:0000313" key="5">
    <source>
        <dbReference type="EMBL" id="OGG70813.1"/>
    </source>
</evidence>
<dbReference type="EMBL" id="MFLL01000001">
    <property type="protein sequence ID" value="OGG70813.1"/>
    <property type="molecule type" value="Genomic_DNA"/>
</dbReference>
<dbReference type="PROSITE" id="PS50868">
    <property type="entry name" value="POST_SET"/>
    <property type="match status" value="1"/>
</dbReference>
<keyword evidence="1" id="KW-0808">Transferase</keyword>
<organism evidence="5 6">
    <name type="scientific">Candidatus Kaiserbacteria bacterium RIFCSPHIGHO2_02_FULL_55_25</name>
    <dbReference type="NCBI Taxonomy" id="1798498"/>
    <lineage>
        <taxon>Bacteria</taxon>
        <taxon>Candidatus Kaiseribacteriota</taxon>
    </lineage>
</organism>
<proteinExistence type="predicted"/>
<evidence type="ECO:0000256" key="1">
    <source>
        <dbReference type="ARBA" id="ARBA00022679"/>
    </source>
</evidence>
<dbReference type="PANTHER" id="PTHR12350">
    <property type="entry name" value="HISTONE-LYSINE N-METHYLTRANSFERASE-RELATED"/>
    <property type="match status" value="1"/>
</dbReference>
<dbReference type="Gene3D" id="2.170.270.10">
    <property type="entry name" value="SET domain"/>
    <property type="match status" value="1"/>
</dbReference>
<accession>A0A1F6EAU9</accession>
<dbReference type="SUPFAM" id="SSF82199">
    <property type="entry name" value="SET domain"/>
    <property type="match status" value="1"/>
</dbReference>
<evidence type="ECO:0000256" key="2">
    <source>
        <dbReference type="ARBA" id="ARBA00022691"/>
    </source>
</evidence>
<keyword evidence="2" id="KW-0949">S-adenosyl-L-methionine</keyword>
<name>A0A1F6EAU9_9BACT</name>
<dbReference type="SMART" id="SM00317">
    <property type="entry name" value="SET"/>
    <property type="match status" value="1"/>
</dbReference>
<dbReference type="PANTHER" id="PTHR12350:SF19">
    <property type="entry name" value="SET DOMAIN-CONTAINING PROTEIN"/>
    <property type="match status" value="1"/>
</dbReference>
<evidence type="ECO:0000259" key="3">
    <source>
        <dbReference type="PROSITE" id="PS50280"/>
    </source>
</evidence>
<evidence type="ECO:0000259" key="4">
    <source>
        <dbReference type="PROSITE" id="PS50868"/>
    </source>
</evidence>
<feature type="domain" description="SET" evidence="3">
    <location>
        <begin position="22"/>
        <end position="129"/>
    </location>
</feature>
<dbReference type="PROSITE" id="PS50280">
    <property type="entry name" value="SET"/>
    <property type="match status" value="1"/>
</dbReference>
<dbReference type="Proteomes" id="UP000176914">
    <property type="component" value="Unassembled WGS sequence"/>
</dbReference>